<dbReference type="EMBL" id="BPLR01020254">
    <property type="protein sequence ID" value="GIX76454.1"/>
    <property type="molecule type" value="Genomic_DNA"/>
</dbReference>
<evidence type="ECO:0008006" key="3">
    <source>
        <dbReference type="Google" id="ProtNLM"/>
    </source>
</evidence>
<evidence type="ECO:0000313" key="1">
    <source>
        <dbReference type="EMBL" id="GIX76454.1"/>
    </source>
</evidence>
<name>A0AAV4MZM4_CAEEX</name>
<sequence length="100" mass="11203">MVTDTNWSALEEEGFFIMPETTRSFGRKNREYKKKACLGIGSVDSQICIRLQNKSEIQDIAISLSSGMATDTNVCIGCVEALEEEGFFIMAERFTNSKYA</sequence>
<gene>
    <name evidence="1" type="ORF">CEXT_650471</name>
</gene>
<keyword evidence="2" id="KW-1185">Reference proteome</keyword>
<dbReference type="AlphaFoldDB" id="A0AAV4MZM4"/>
<accession>A0AAV4MZM4</accession>
<reference evidence="1 2" key="1">
    <citation type="submission" date="2021-06" db="EMBL/GenBank/DDBJ databases">
        <title>Caerostris extrusa draft genome.</title>
        <authorList>
            <person name="Kono N."/>
            <person name="Arakawa K."/>
        </authorList>
    </citation>
    <scope>NUCLEOTIDE SEQUENCE [LARGE SCALE GENOMIC DNA]</scope>
</reference>
<evidence type="ECO:0000313" key="2">
    <source>
        <dbReference type="Proteomes" id="UP001054945"/>
    </source>
</evidence>
<proteinExistence type="predicted"/>
<comment type="caution">
    <text evidence="1">The sequence shown here is derived from an EMBL/GenBank/DDBJ whole genome shotgun (WGS) entry which is preliminary data.</text>
</comment>
<dbReference type="Proteomes" id="UP001054945">
    <property type="component" value="Unassembled WGS sequence"/>
</dbReference>
<organism evidence="1 2">
    <name type="scientific">Caerostris extrusa</name>
    <name type="common">Bark spider</name>
    <name type="synonym">Caerostris bankana</name>
    <dbReference type="NCBI Taxonomy" id="172846"/>
    <lineage>
        <taxon>Eukaryota</taxon>
        <taxon>Metazoa</taxon>
        <taxon>Ecdysozoa</taxon>
        <taxon>Arthropoda</taxon>
        <taxon>Chelicerata</taxon>
        <taxon>Arachnida</taxon>
        <taxon>Araneae</taxon>
        <taxon>Araneomorphae</taxon>
        <taxon>Entelegynae</taxon>
        <taxon>Araneoidea</taxon>
        <taxon>Araneidae</taxon>
        <taxon>Caerostris</taxon>
    </lineage>
</organism>
<protein>
    <recommendedName>
        <fullName evidence="3">Transposase</fullName>
    </recommendedName>
</protein>